<dbReference type="InterPro" id="IPR016024">
    <property type="entry name" value="ARM-type_fold"/>
</dbReference>
<dbReference type="InterPro" id="IPR057978">
    <property type="entry name" value="TPR_DAAF5"/>
</dbReference>
<dbReference type="InterPro" id="IPR011989">
    <property type="entry name" value="ARM-like"/>
</dbReference>
<dbReference type="PANTHER" id="PTHR16216">
    <property type="entry name" value="DYNEIN ASSEMBLY FACTOR 5, AXONEMAL"/>
    <property type="match status" value="1"/>
</dbReference>
<reference evidence="2 3" key="1">
    <citation type="journal article" date="2021" name="Cell">
        <title>Tracing the genetic footprints of vertebrate landing in non-teleost ray-finned fishes.</title>
        <authorList>
            <person name="Bi X."/>
            <person name="Wang K."/>
            <person name="Yang L."/>
            <person name="Pan H."/>
            <person name="Jiang H."/>
            <person name="Wei Q."/>
            <person name="Fang M."/>
            <person name="Yu H."/>
            <person name="Zhu C."/>
            <person name="Cai Y."/>
            <person name="He Y."/>
            <person name="Gan X."/>
            <person name="Zeng H."/>
            <person name="Yu D."/>
            <person name="Zhu Y."/>
            <person name="Jiang H."/>
            <person name="Qiu Q."/>
            <person name="Yang H."/>
            <person name="Zhang Y.E."/>
            <person name="Wang W."/>
            <person name="Zhu M."/>
            <person name="He S."/>
            <person name="Zhang G."/>
        </authorList>
    </citation>
    <scope>NUCLEOTIDE SEQUENCE [LARGE SCALE GENOMIC DNA]</scope>
    <source>
        <strain evidence="2">Bchr_013</strain>
    </source>
</reference>
<name>A0A8X7WSI3_POLSE</name>
<evidence type="ECO:0000313" key="3">
    <source>
        <dbReference type="Proteomes" id="UP000886611"/>
    </source>
</evidence>
<keyword evidence="3" id="KW-1185">Reference proteome</keyword>
<feature type="non-terminal residue" evidence="2">
    <location>
        <position position="1"/>
    </location>
</feature>
<dbReference type="GO" id="GO:0005737">
    <property type="term" value="C:cytoplasm"/>
    <property type="evidence" value="ECO:0007669"/>
    <property type="project" value="TreeGrafter"/>
</dbReference>
<evidence type="ECO:0000313" key="2">
    <source>
        <dbReference type="EMBL" id="KAG2455812.1"/>
    </source>
</evidence>
<dbReference type="AlphaFoldDB" id="A0A8X7WSI3"/>
<dbReference type="GO" id="GO:0003341">
    <property type="term" value="P:cilium movement"/>
    <property type="evidence" value="ECO:0007669"/>
    <property type="project" value="TreeGrafter"/>
</dbReference>
<dbReference type="InterPro" id="IPR052623">
    <property type="entry name" value="DAAF5"/>
</dbReference>
<dbReference type="GO" id="GO:0036158">
    <property type="term" value="P:outer dynein arm assembly"/>
    <property type="evidence" value="ECO:0007669"/>
    <property type="project" value="TreeGrafter"/>
</dbReference>
<proteinExistence type="predicted"/>
<accession>A0A8X7WSI3</accession>
<dbReference type="EMBL" id="JAATIS010009265">
    <property type="protein sequence ID" value="KAG2455812.1"/>
    <property type="molecule type" value="Genomic_DNA"/>
</dbReference>
<dbReference type="Gene3D" id="1.25.10.10">
    <property type="entry name" value="Leucine-rich Repeat Variant"/>
    <property type="match status" value="1"/>
</dbReference>
<dbReference type="GO" id="GO:0036159">
    <property type="term" value="P:inner dynein arm assembly"/>
    <property type="evidence" value="ECO:0007669"/>
    <property type="project" value="TreeGrafter"/>
</dbReference>
<evidence type="ECO:0000259" key="1">
    <source>
        <dbReference type="Pfam" id="PF25757"/>
    </source>
</evidence>
<dbReference type="PANTHER" id="PTHR16216:SF2">
    <property type="entry name" value="DYNEIN AXONEMAL ASSEMBLY FACTOR 5"/>
    <property type="match status" value="1"/>
</dbReference>
<protein>
    <submittedName>
        <fullName evidence="2">DAAF5 factor</fullName>
    </submittedName>
</protein>
<sequence length="334" mass="36561">MAAAEQGYEHAAAEVLQAVARHLNCLNDENKSVRKRALEGIRREVVERGLPGGVLQLLLSSLLKPVLRSLLDPMERCRELATEVLRHFIRSAHRPEEALPYLLPALAQRLGGPEIVEPAEELRLALLELVTLTVEVCGKKLSPYLDDMVRILQRGIVDPFPDVKKESCRCASSYAECIPEHFHMQSESLIKPLMQTISHQHSRVRVAVIMATGTVIQCGSGKSVDDVISHLAQRLFDDAPQASGAQLLEQSRTSVAAGERRGSEGQARLFGLSCSSLPSRRVLGTSAIKLPPPIGHSTKSKSANLMKGPLYLAIPVILHQGGLYLRQAGGLWHI</sequence>
<comment type="caution">
    <text evidence="2">The sequence shown here is derived from an EMBL/GenBank/DDBJ whole genome shotgun (WGS) entry which is preliminary data.</text>
</comment>
<dbReference type="GO" id="GO:0045505">
    <property type="term" value="F:dynein intermediate chain binding"/>
    <property type="evidence" value="ECO:0007669"/>
    <property type="project" value="TreeGrafter"/>
</dbReference>
<feature type="domain" description="Dynein axonemal assembly factor 5 TPR repeats" evidence="1">
    <location>
        <begin position="25"/>
        <end position="241"/>
    </location>
</feature>
<feature type="non-terminal residue" evidence="2">
    <location>
        <position position="334"/>
    </location>
</feature>
<dbReference type="SUPFAM" id="SSF48371">
    <property type="entry name" value="ARM repeat"/>
    <property type="match status" value="1"/>
</dbReference>
<dbReference type="Proteomes" id="UP000886611">
    <property type="component" value="Unassembled WGS sequence"/>
</dbReference>
<organism evidence="2 3">
    <name type="scientific">Polypterus senegalus</name>
    <name type="common">Senegal bichir</name>
    <dbReference type="NCBI Taxonomy" id="55291"/>
    <lineage>
        <taxon>Eukaryota</taxon>
        <taxon>Metazoa</taxon>
        <taxon>Chordata</taxon>
        <taxon>Craniata</taxon>
        <taxon>Vertebrata</taxon>
        <taxon>Euteleostomi</taxon>
        <taxon>Actinopterygii</taxon>
        <taxon>Polypteriformes</taxon>
        <taxon>Polypteridae</taxon>
        <taxon>Polypterus</taxon>
    </lineage>
</organism>
<dbReference type="Pfam" id="PF25757">
    <property type="entry name" value="TPR_DNAAF5"/>
    <property type="match status" value="1"/>
</dbReference>
<gene>
    <name evidence="2" type="primary">Dnaaf5_1</name>
    <name evidence="2" type="ORF">GTO96_0008054</name>
</gene>